<dbReference type="NCBIfam" id="TIGR02855">
    <property type="entry name" value="spore_yabG"/>
    <property type="match status" value="1"/>
</dbReference>
<name>A0A5Q2N479_9FIRM</name>
<keyword evidence="3" id="KW-1185">Reference proteome</keyword>
<evidence type="ECO:0000313" key="3">
    <source>
        <dbReference type="Proteomes" id="UP000366051"/>
    </source>
</evidence>
<dbReference type="KEGG" id="hcv:FTV88_2596"/>
<proteinExistence type="predicted"/>
<dbReference type="RefSeq" id="WP_153725807.1">
    <property type="nucleotide sequence ID" value="NZ_CP045875.1"/>
</dbReference>
<dbReference type="InterPro" id="IPR008764">
    <property type="entry name" value="Peptidase_U57"/>
</dbReference>
<feature type="region of interest" description="Disordered" evidence="1">
    <location>
        <begin position="89"/>
        <end position="109"/>
    </location>
</feature>
<dbReference type="Pfam" id="PF05582">
    <property type="entry name" value="Peptidase_U57"/>
    <property type="match status" value="1"/>
</dbReference>
<feature type="compositionally biased region" description="Basic and acidic residues" evidence="1">
    <location>
        <begin position="92"/>
        <end position="102"/>
    </location>
</feature>
<evidence type="ECO:0000313" key="2">
    <source>
        <dbReference type="EMBL" id="QGG48689.1"/>
    </source>
</evidence>
<dbReference type="AlphaFoldDB" id="A0A5Q2N479"/>
<dbReference type="PIRSF" id="PIRSF011575">
    <property type="entry name" value="YabG"/>
    <property type="match status" value="1"/>
</dbReference>
<evidence type="ECO:0000256" key="1">
    <source>
        <dbReference type="SAM" id="MobiDB-lite"/>
    </source>
</evidence>
<organism evidence="2 3">
    <name type="scientific">Heliorestis convoluta</name>
    <dbReference type="NCBI Taxonomy" id="356322"/>
    <lineage>
        <taxon>Bacteria</taxon>
        <taxon>Bacillati</taxon>
        <taxon>Bacillota</taxon>
        <taxon>Clostridia</taxon>
        <taxon>Eubacteriales</taxon>
        <taxon>Heliobacteriaceae</taxon>
        <taxon>Heliorestis</taxon>
    </lineage>
</organism>
<gene>
    <name evidence="2" type="primary">yabG</name>
    <name evidence="2" type="ORF">FTV88_2596</name>
</gene>
<dbReference type="OrthoDB" id="9785306at2"/>
<dbReference type="Proteomes" id="UP000366051">
    <property type="component" value="Chromosome"/>
</dbReference>
<accession>A0A5Q2N479</accession>
<protein>
    <submittedName>
        <fullName evidence="2">Sporulation peptidase YabG</fullName>
    </submittedName>
</protein>
<sequence length="279" mass="31488">MEERRVGTIVTRNSYGNDVFFRIVAIRAGEEEPEALLEGLDVRLIADAPCSDLDAPPLLEIFRYKQRLLVRHHKRIASLLQGYQEKGYLQGKTERDKEEPRQPRPGSVLHIDGNKDYLALCMDTYKQLQISAVGVHREEHDFPQIVSDYLTQRPFDILVITGHDSLLKHQSDLESIDSYRSSRYFVEAVRRARMIVPNPEDLVIFSGACQSYYEAILNAGANFATSPDRVMIHALDPVFIAQKVAYTPRDEYVEVTEAVASTITGAEGVGGVTTRGCFR</sequence>
<dbReference type="EMBL" id="CP045875">
    <property type="protein sequence ID" value="QGG48689.1"/>
    <property type="molecule type" value="Genomic_DNA"/>
</dbReference>
<reference evidence="3" key="1">
    <citation type="submission" date="2019-11" db="EMBL/GenBank/DDBJ databases">
        <title>Genome sequence of Heliorestis convoluta strain HH, an alkaliphilic and minimalistic phototrophic bacterium from a soda lake in Egypt.</title>
        <authorList>
            <person name="Dewey E.D."/>
            <person name="Stokes L.M."/>
            <person name="Burchell B.M."/>
            <person name="Shaffer K.N."/>
            <person name="Huntington A.M."/>
            <person name="Baker J.M."/>
            <person name="Nadendla S."/>
            <person name="Giglio M.G."/>
            <person name="Touchman J.W."/>
            <person name="Blankenship R.E."/>
            <person name="Madigan M.T."/>
            <person name="Sattley W.M."/>
        </authorList>
    </citation>
    <scope>NUCLEOTIDE SEQUENCE [LARGE SCALE GENOMIC DNA]</scope>
    <source>
        <strain evidence="3">HH</strain>
    </source>
</reference>